<evidence type="ECO:0000313" key="3">
    <source>
        <dbReference type="EMBL" id="ORV02954.1"/>
    </source>
</evidence>
<evidence type="ECO:0000256" key="1">
    <source>
        <dbReference type="SAM" id="MobiDB-lite"/>
    </source>
</evidence>
<accession>A0A1X1RCA0</accession>
<dbReference type="EMBL" id="LQOK01000013">
    <property type="protein sequence ID" value="ORV02954.1"/>
    <property type="molecule type" value="Genomic_DNA"/>
</dbReference>
<dbReference type="InterPro" id="IPR051200">
    <property type="entry name" value="Host-pathogen_enzymatic-act"/>
</dbReference>
<dbReference type="InterPro" id="IPR015943">
    <property type="entry name" value="WD40/YVTN_repeat-like_dom_sf"/>
</dbReference>
<feature type="signal peptide" evidence="2">
    <location>
        <begin position="1"/>
        <end position="20"/>
    </location>
</feature>
<dbReference type="Gene3D" id="2.130.10.10">
    <property type="entry name" value="YVTN repeat-like/Quinoprotein amine dehydrogenase"/>
    <property type="match status" value="2"/>
</dbReference>
<protein>
    <recommendedName>
        <fullName evidence="5">SMP-30/Gluconolactonase/LRE-like region domain-containing protein</fullName>
    </recommendedName>
</protein>
<dbReference type="STRING" id="56425.AWB93_03950"/>
<feature type="chain" id="PRO_5038421518" description="SMP-30/Gluconolactonase/LRE-like region domain-containing protein" evidence="2">
    <location>
        <begin position="21"/>
        <end position="344"/>
    </location>
</feature>
<name>A0A1X1RCA0_MYCBE</name>
<dbReference type="PANTHER" id="PTHR47197:SF3">
    <property type="entry name" value="DIHYDRO-HEME D1 DEHYDROGENASE"/>
    <property type="match status" value="1"/>
</dbReference>
<dbReference type="SUPFAM" id="SSF101898">
    <property type="entry name" value="NHL repeat"/>
    <property type="match status" value="1"/>
</dbReference>
<dbReference type="PROSITE" id="PS51257">
    <property type="entry name" value="PROKAR_LIPOPROTEIN"/>
    <property type="match status" value="1"/>
</dbReference>
<evidence type="ECO:0000313" key="4">
    <source>
        <dbReference type="Proteomes" id="UP000193990"/>
    </source>
</evidence>
<feature type="compositionally biased region" description="Low complexity" evidence="1">
    <location>
        <begin position="24"/>
        <end position="40"/>
    </location>
</feature>
<dbReference type="PANTHER" id="PTHR47197">
    <property type="entry name" value="PROTEIN NIRF"/>
    <property type="match status" value="1"/>
</dbReference>
<gene>
    <name evidence="3" type="ORF">AWB93_03950</name>
</gene>
<sequence>MNRRAAVALVGAVLLGCAHHGGPPAAGTTAATLPPAAEPRNAPPPAATPPGRIVPVGQGPEGVAVDAVTRVVAVATRDPDQLVLLDADSLAVTARIPLPGSARHLELAAPGGPVLVPVESANALVTVQLPRGPAGPPIVTGTSPHDAAAAANGTIFVGNEHGGTVSALRDGAIVKVFTGSVQPAGLAAAGNAVGMLDARANTLTVYDATNLAVPGSAPAGAGPTHLVADKHGRLIAADTRGDTIRVFDPLPTPKQVATVAQPGGPYGIAYDPARDQLWVASSGGNELVGYDMSQPAPREIRRIPTVQDPYTVGVDPRTGRLFVAGVTAGVVQVVDPDAPNPGHA</sequence>
<evidence type="ECO:0008006" key="5">
    <source>
        <dbReference type="Google" id="ProtNLM"/>
    </source>
</evidence>
<dbReference type="AlphaFoldDB" id="A0A1X1RCA0"/>
<evidence type="ECO:0000256" key="2">
    <source>
        <dbReference type="SAM" id="SignalP"/>
    </source>
</evidence>
<reference evidence="3 4" key="1">
    <citation type="submission" date="2016-01" db="EMBL/GenBank/DDBJ databases">
        <title>The new phylogeny of the genus Mycobacterium.</title>
        <authorList>
            <person name="Tarcisio F."/>
            <person name="Conor M."/>
            <person name="Antonella G."/>
            <person name="Elisabetta G."/>
            <person name="Giulia F.S."/>
            <person name="Sara T."/>
            <person name="Anna F."/>
            <person name="Clotilde B."/>
            <person name="Roberto B."/>
            <person name="Veronica D.S."/>
            <person name="Fabio R."/>
            <person name="Monica P."/>
            <person name="Olivier J."/>
            <person name="Enrico T."/>
            <person name="Nicola S."/>
        </authorList>
    </citation>
    <scope>NUCLEOTIDE SEQUENCE [LARGE SCALE GENOMIC DNA]</scope>
    <source>
        <strain evidence="3 4">DSM 44277</strain>
    </source>
</reference>
<comment type="caution">
    <text evidence="3">The sequence shown here is derived from an EMBL/GenBank/DDBJ whole genome shotgun (WGS) entry which is preliminary data.</text>
</comment>
<keyword evidence="4" id="KW-1185">Reference proteome</keyword>
<feature type="region of interest" description="Disordered" evidence="1">
    <location>
        <begin position="24"/>
        <end position="56"/>
    </location>
</feature>
<dbReference type="RefSeq" id="WP_085179384.1">
    <property type="nucleotide sequence ID" value="NZ_JACKSV010000127.1"/>
</dbReference>
<organism evidence="3 4">
    <name type="scientific">Mycobacterium bohemicum</name>
    <dbReference type="NCBI Taxonomy" id="56425"/>
    <lineage>
        <taxon>Bacteria</taxon>
        <taxon>Bacillati</taxon>
        <taxon>Actinomycetota</taxon>
        <taxon>Actinomycetes</taxon>
        <taxon>Mycobacteriales</taxon>
        <taxon>Mycobacteriaceae</taxon>
        <taxon>Mycobacterium</taxon>
    </lineage>
</organism>
<dbReference type="Proteomes" id="UP000193990">
    <property type="component" value="Unassembled WGS sequence"/>
</dbReference>
<keyword evidence="2" id="KW-0732">Signal</keyword>
<proteinExistence type="predicted"/>